<organism evidence="2 3">
    <name type="scientific">Glomus cerebriforme</name>
    <dbReference type="NCBI Taxonomy" id="658196"/>
    <lineage>
        <taxon>Eukaryota</taxon>
        <taxon>Fungi</taxon>
        <taxon>Fungi incertae sedis</taxon>
        <taxon>Mucoromycota</taxon>
        <taxon>Glomeromycotina</taxon>
        <taxon>Glomeromycetes</taxon>
        <taxon>Glomerales</taxon>
        <taxon>Glomeraceae</taxon>
        <taxon>Glomus</taxon>
    </lineage>
</organism>
<accession>A0A397S2I0</accession>
<dbReference type="AlphaFoldDB" id="A0A397S2I0"/>
<gene>
    <name evidence="2" type="ORF">C1645_839167</name>
</gene>
<comment type="caution">
    <text evidence="2">The sequence shown here is derived from an EMBL/GenBank/DDBJ whole genome shotgun (WGS) entry which is preliminary data.</text>
</comment>
<reference evidence="2 3" key="1">
    <citation type="submission" date="2018-06" db="EMBL/GenBank/DDBJ databases">
        <title>Comparative genomics reveals the genomic features of Rhizophagus irregularis, R. cerebriforme, R. diaphanum and Gigaspora rosea, and their symbiotic lifestyle signature.</title>
        <authorList>
            <person name="Morin E."/>
            <person name="San Clemente H."/>
            <person name="Chen E.C.H."/>
            <person name="De La Providencia I."/>
            <person name="Hainaut M."/>
            <person name="Kuo A."/>
            <person name="Kohler A."/>
            <person name="Murat C."/>
            <person name="Tang N."/>
            <person name="Roy S."/>
            <person name="Loubradou J."/>
            <person name="Henrissat B."/>
            <person name="Grigoriev I.V."/>
            <person name="Corradi N."/>
            <person name="Roux C."/>
            <person name="Martin F.M."/>
        </authorList>
    </citation>
    <scope>NUCLEOTIDE SEQUENCE [LARGE SCALE GENOMIC DNA]</scope>
    <source>
        <strain evidence="2 3">DAOM 227022</strain>
    </source>
</reference>
<sequence>MALFECFTAAATISQQYIYEDTRNQLFIASIILGFIHLSFEILQFIYDPIKWFKTIGLCLSIWAICFVHAFYILLFPRTELSLEQRTNNNDPNNPWNLAYSYSKILDDGTMVYGS</sequence>
<dbReference type="Proteomes" id="UP000265703">
    <property type="component" value="Unassembled WGS sequence"/>
</dbReference>
<evidence type="ECO:0000313" key="3">
    <source>
        <dbReference type="Proteomes" id="UP000265703"/>
    </source>
</evidence>
<feature type="transmembrane region" description="Helical" evidence="1">
    <location>
        <begin position="26"/>
        <end position="46"/>
    </location>
</feature>
<proteinExistence type="predicted"/>
<keyword evidence="3" id="KW-1185">Reference proteome</keyword>
<protein>
    <submittedName>
        <fullName evidence="2">Uncharacterized protein</fullName>
    </submittedName>
</protein>
<keyword evidence="1" id="KW-0812">Transmembrane</keyword>
<evidence type="ECO:0000256" key="1">
    <source>
        <dbReference type="SAM" id="Phobius"/>
    </source>
</evidence>
<feature type="transmembrane region" description="Helical" evidence="1">
    <location>
        <begin position="52"/>
        <end position="76"/>
    </location>
</feature>
<keyword evidence="1" id="KW-1133">Transmembrane helix</keyword>
<dbReference type="EMBL" id="QKYT01001027">
    <property type="protein sequence ID" value="RIA80178.1"/>
    <property type="molecule type" value="Genomic_DNA"/>
</dbReference>
<dbReference type="OrthoDB" id="2352140at2759"/>
<keyword evidence="1" id="KW-0472">Membrane</keyword>
<evidence type="ECO:0000313" key="2">
    <source>
        <dbReference type="EMBL" id="RIA80178.1"/>
    </source>
</evidence>
<name>A0A397S2I0_9GLOM</name>